<proteinExistence type="predicted"/>
<comment type="caution">
    <text evidence="2">The sequence shown here is derived from an EMBL/GenBank/DDBJ whole genome shotgun (WGS) entry which is preliminary data.</text>
</comment>
<feature type="region of interest" description="Disordered" evidence="1">
    <location>
        <begin position="271"/>
        <end position="290"/>
    </location>
</feature>
<reference evidence="2" key="1">
    <citation type="submission" date="2020-10" db="EMBL/GenBank/DDBJ databases">
        <authorList>
            <person name="Gilroy R."/>
        </authorList>
    </citation>
    <scope>NUCLEOTIDE SEQUENCE</scope>
    <source>
        <strain evidence="2">11159</strain>
    </source>
</reference>
<name>A0A9D9DIQ7_9BACL</name>
<feature type="compositionally biased region" description="Polar residues" evidence="1">
    <location>
        <begin position="280"/>
        <end position="290"/>
    </location>
</feature>
<dbReference type="AlphaFoldDB" id="A0A9D9DIQ7"/>
<protein>
    <submittedName>
        <fullName evidence="2">Uncharacterized protein</fullName>
    </submittedName>
</protein>
<reference evidence="2" key="2">
    <citation type="journal article" date="2021" name="PeerJ">
        <title>Extensive microbial diversity within the chicken gut microbiome revealed by metagenomics and culture.</title>
        <authorList>
            <person name="Gilroy R."/>
            <person name="Ravi A."/>
            <person name="Getino M."/>
            <person name="Pursley I."/>
            <person name="Horton D.L."/>
            <person name="Alikhan N.F."/>
            <person name="Baker D."/>
            <person name="Gharbi K."/>
            <person name="Hall N."/>
            <person name="Watson M."/>
            <person name="Adriaenssens E.M."/>
            <person name="Foster-Nyarko E."/>
            <person name="Jarju S."/>
            <person name="Secka A."/>
            <person name="Antonio M."/>
            <person name="Oren A."/>
            <person name="Chaudhuri R.R."/>
            <person name="La Ragione R."/>
            <person name="Hildebrand F."/>
            <person name="Pallen M.J."/>
        </authorList>
    </citation>
    <scope>NUCLEOTIDE SEQUENCE</scope>
    <source>
        <strain evidence="2">11159</strain>
    </source>
</reference>
<evidence type="ECO:0000313" key="2">
    <source>
        <dbReference type="EMBL" id="MBO8427976.1"/>
    </source>
</evidence>
<dbReference type="EMBL" id="JADIMY010000112">
    <property type="protein sequence ID" value="MBO8427976.1"/>
    <property type="molecule type" value="Genomic_DNA"/>
</dbReference>
<dbReference type="Proteomes" id="UP000823613">
    <property type="component" value="Unassembled WGS sequence"/>
</dbReference>
<evidence type="ECO:0000256" key="1">
    <source>
        <dbReference type="SAM" id="MobiDB-lite"/>
    </source>
</evidence>
<accession>A0A9D9DIQ7</accession>
<organism evidence="2 3">
    <name type="scientific">Candidatus Onthovivens merdipullorum</name>
    <dbReference type="NCBI Taxonomy" id="2840889"/>
    <lineage>
        <taxon>Bacteria</taxon>
        <taxon>Bacillati</taxon>
        <taxon>Bacillota</taxon>
        <taxon>Bacilli</taxon>
        <taxon>Bacillales</taxon>
        <taxon>Candidatus Onthovivens</taxon>
    </lineage>
</organism>
<evidence type="ECO:0000313" key="3">
    <source>
        <dbReference type="Proteomes" id="UP000823613"/>
    </source>
</evidence>
<gene>
    <name evidence="2" type="ORF">IAC58_05500</name>
</gene>
<sequence>MEVIDRIIVSLIYFNAHVRDTLEYTLERETYDVKAYEQRKRVLSNELKVESPLKVFLSRQGENGEKTIQEINQFVDDFYSDSSTVIRNASDGLRVDHAQNLKIIESTIKLHENINSIIRLHVNYAAQHNIKHEVVDKLAIEDERFYRAVALLTLSREMFRQFQEYNKVRRESKGEKTPQSNFIENDLRTLNSLFFTVKNNATCKDSVYTSACDDLLFAIEMMNGRRDLPSGKNFGDVFNDTSRAIADFIRDSEGKWREYYTPAVNELIADSKAQQEARANATNTQNPENK</sequence>